<dbReference type="Proteomes" id="UP000001514">
    <property type="component" value="Unassembled WGS sequence"/>
</dbReference>
<dbReference type="PANTHER" id="PTHR48019">
    <property type="entry name" value="SERUM RESPONSE FACTOR HOMOLOG"/>
    <property type="match status" value="1"/>
</dbReference>
<dbReference type="HOGENOM" id="CLU_814804_0_0_1"/>
<evidence type="ECO:0000256" key="4">
    <source>
        <dbReference type="ARBA" id="ARBA00023163"/>
    </source>
</evidence>
<dbReference type="KEGG" id="smo:SELMODRAFT_450800"/>
<dbReference type="eggNOG" id="KOG0014">
    <property type="taxonomic scope" value="Eukaryota"/>
</dbReference>
<keyword evidence="6" id="KW-0175">Coiled coil</keyword>
<feature type="region of interest" description="Disordered" evidence="7">
    <location>
        <begin position="52"/>
        <end position="95"/>
    </location>
</feature>
<dbReference type="AlphaFoldDB" id="D8RIH9"/>
<keyword evidence="2" id="KW-0805">Transcription regulation</keyword>
<sequence length="341" mass="37648">MGRSKIPITWIKNDASRQVTFNKRKKGMKKKAEELAILCGVDVCMICYGPASSSAGSSSKQPNSTPGSIGSSNQQPQSSAGSSSSSSSSPPSANPSLAAVPFSWGMPGVSSVISKFEGLPKEERDKKKLDNTSLLEQQIKKLRRELKAKLDQNWKLEQERAYNLAWDDRIDGYDLEELKRLADCLLDKLRGTFDRISCFEQQQDHLVIPSPSIDPSSVLAEELPTPKSFLPFLNPGFDLPPPPMNPTSPHIHNQDDHIYLPSTTTVPVLGSFIDHTAPYHPSLFPPLGIDINMIPQPNNPLLPWHDQSIIEDSNSSYPYYNAGDHGDWNHPHDGGELDEVP</sequence>
<accession>D8RIH9</accession>
<dbReference type="FunCoup" id="D8RIH9">
    <property type="interactions" value="8"/>
</dbReference>
<keyword evidence="11" id="KW-1185">Reference proteome</keyword>
<evidence type="ECO:0000313" key="11">
    <source>
        <dbReference type="Proteomes" id="UP000001514"/>
    </source>
</evidence>
<name>D8RIH9_SELML</name>
<dbReference type="PROSITE" id="PS50066">
    <property type="entry name" value="MADS_BOX_2"/>
    <property type="match status" value="1"/>
</dbReference>
<gene>
    <name evidence="10" type="primary">MADS7-1</name>
    <name evidence="9" type="synonym">MADS7-2</name>
    <name evidence="10" type="ORF">SELMODRAFT_450800</name>
    <name evidence="9" type="ORF">SELMODRAFT_450939</name>
</gene>
<dbReference type="Gene3D" id="3.40.1810.10">
    <property type="entry name" value="Transcription factor, MADS-box"/>
    <property type="match status" value="1"/>
</dbReference>
<dbReference type="GO" id="GO:0000981">
    <property type="term" value="F:DNA-binding transcription factor activity, RNA polymerase II-specific"/>
    <property type="evidence" value="ECO:0000318"/>
    <property type="project" value="GO_Central"/>
</dbReference>
<evidence type="ECO:0000313" key="9">
    <source>
        <dbReference type="EMBL" id="EFJ07769.1"/>
    </source>
</evidence>
<dbReference type="EMBL" id="GL377680">
    <property type="protein sequence ID" value="EFJ07769.1"/>
    <property type="molecule type" value="Genomic_DNA"/>
</dbReference>
<feature type="compositionally biased region" description="Polar residues" evidence="7">
    <location>
        <begin position="60"/>
        <end position="69"/>
    </location>
</feature>
<organism evidence="11">
    <name type="scientific">Selaginella moellendorffii</name>
    <name type="common">Spikemoss</name>
    <dbReference type="NCBI Taxonomy" id="88036"/>
    <lineage>
        <taxon>Eukaryota</taxon>
        <taxon>Viridiplantae</taxon>
        <taxon>Streptophyta</taxon>
        <taxon>Embryophyta</taxon>
        <taxon>Tracheophyta</taxon>
        <taxon>Lycopodiopsida</taxon>
        <taxon>Selaginellales</taxon>
        <taxon>Selaginellaceae</taxon>
        <taxon>Selaginella</taxon>
    </lineage>
</organism>
<dbReference type="GO" id="GO:0005634">
    <property type="term" value="C:nucleus"/>
    <property type="evidence" value="ECO:0007669"/>
    <property type="project" value="UniProtKB-SubCell"/>
</dbReference>
<dbReference type="KEGG" id="smo:SELMODRAFT_450939"/>
<dbReference type="SUPFAM" id="SSF55455">
    <property type="entry name" value="SRF-like"/>
    <property type="match status" value="1"/>
</dbReference>
<protein>
    <submittedName>
        <fullName evidence="9 10">MADS-domain transcription factor</fullName>
    </submittedName>
</protein>
<proteinExistence type="predicted"/>
<feature type="coiled-coil region" evidence="6">
    <location>
        <begin position="132"/>
        <end position="159"/>
    </location>
</feature>
<feature type="compositionally biased region" description="Low complexity" evidence="7">
    <location>
        <begin position="70"/>
        <end position="95"/>
    </location>
</feature>
<dbReference type="STRING" id="88036.D8RIH9"/>
<dbReference type="PRINTS" id="PR00404">
    <property type="entry name" value="MADSDOMAIN"/>
</dbReference>
<keyword evidence="3" id="KW-0238">DNA-binding</keyword>
<dbReference type="Gramene" id="EFJ28095">
    <property type="protein sequence ID" value="EFJ28095"/>
    <property type="gene ID" value="SELMODRAFT_450800"/>
</dbReference>
<dbReference type="GO" id="GO:0006357">
    <property type="term" value="P:regulation of transcription by RNA polymerase II"/>
    <property type="evidence" value="ECO:0000318"/>
    <property type="project" value="GO_Central"/>
</dbReference>
<evidence type="ECO:0000259" key="8">
    <source>
        <dbReference type="PROSITE" id="PS50066"/>
    </source>
</evidence>
<dbReference type="InParanoid" id="D8RIH9"/>
<dbReference type="InterPro" id="IPR002100">
    <property type="entry name" value="TF_MADSbox"/>
</dbReference>
<comment type="subcellular location">
    <subcellularLocation>
        <location evidence="1">Nucleus</location>
    </subcellularLocation>
</comment>
<evidence type="ECO:0000256" key="7">
    <source>
        <dbReference type="SAM" id="MobiDB-lite"/>
    </source>
</evidence>
<reference evidence="10 11" key="1">
    <citation type="journal article" date="2011" name="Science">
        <title>The Selaginella genome identifies genetic changes associated with the evolution of vascular plants.</title>
        <authorList>
            <person name="Banks J.A."/>
            <person name="Nishiyama T."/>
            <person name="Hasebe M."/>
            <person name="Bowman J.L."/>
            <person name="Gribskov M."/>
            <person name="dePamphilis C."/>
            <person name="Albert V.A."/>
            <person name="Aono N."/>
            <person name="Aoyama T."/>
            <person name="Ambrose B.A."/>
            <person name="Ashton N.W."/>
            <person name="Axtell M.J."/>
            <person name="Barker E."/>
            <person name="Barker M.S."/>
            <person name="Bennetzen J.L."/>
            <person name="Bonawitz N.D."/>
            <person name="Chapple C."/>
            <person name="Cheng C."/>
            <person name="Correa L.G."/>
            <person name="Dacre M."/>
            <person name="DeBarry J."/>
            <person name="Dreyer I."/>
            <person name="Elias M."/>
            <person name="Engstrom E.M."/>
            <person name="Estelle M."/>
            <person name="Feng L."/>
            <person name="Finet C."/>
            <person name="Floyd S.K."/>
            <person name="Frommer W.B."/>
            <person name="Fujita T."/>
            <person name="Gramzow L."/>
            <person name="Gutensohn M."/>
            <person name="Harholt J."/>
            <person name="Hattori M."/>
            <person name="Heyl A."/>
            <person name="Hirai T."/>
            <person name="Hiwatashi Y."/>
            <person name="Ishikawa M."/>
            <person name="Iwata M."/>
            <person name="Karol K.G."/>
            <person name="Koehler B."/>
            <person name="Kolukisaoglu U."/>
            <person name="Kubo M."/>
            <person name="Kurata T."/>
            <person name="Lalonde S."/>
            <person name="Li K."/>
            <person name="Li Y."/>
            <person name="Litt A."/>
            <person name="Lyons E."/>
            <person name="Manning G."/>
            <person name="Maruyama T."/>
            <person name="Michael T.P."/>
            <person name="Mikami K."/>
            <person name="Miyazaki S."/>
            <person name="Morinaga S."/>
            <person name="Murata T."/>
            <person name="Mueller-Roeber B."/>
            <person name="Nelson D.R."/>
            <person name="Obara M."/>
            <person name="Oguri Y."/>
            <person name="Olmstead R.G."/>
            <person name="Onodera N."/>
            <person name="Petersen B.L."/>
            <person name="Pils B."/>
            <person name="Prigge M."/>
            <person name="Rensing S.A."/>
            <person name="Riano-Pachon D.M."/>
            <person name="Roberts A.W."/>
            <person name="Sato Y."/>
            <person name="Scheller H.V."/>
            <person name="Schulz B."/>
            <person name="Schulz C."/>
            <person name="Shakirov E.V."/>
            <person name="Shibagaki N."/>
            <person name="Shinohara N."/>
            <person name="Shippen D.E."/>
            <person name="Soerensen I."/>
            <person name="Sotooka R."/>
            <person name="Sugimoto N."/>
            <person name="Sugita M."/>
            <person name="Sumikawa N."/>
            <person name="Tanurdzic M."/>
            <person name="Theissen G."/>
            <person name="Ulvskov P."/>
            <person name="Wakazuki S."/>
            <person name="Weng J.K."/>
            <person name="Willats W.W."/>
            <person name="Wipf D."/>
            <person name="Wolf P.G."/>
            <person name="Yang L."/>
            <person name="Zimmer A.D."/>
            <person name="Zhu Q."/>
            <person name="Mitros T."/>
            <person name="Hellsten U."/>
            <person name="Loque D."/>
            <person name="Otillar R."/>
            <person name="Salamov A."/>
            <person name="Schmutz J."/>
            <person name="Shapiro H."/>
            <person name="Lindquist E."/>
            <person name="Lucas S."/>
            <person name="Rokhsar D."/>
            <person name="Grigoriev I.V."/>
        </authorList>
    </citation>
    <scope>NUCLEOTIDE SEQUENCE [LARGE SCALE GENOMIC DNA]</scope>
</reference>
<evidence type="ECO:0000256" key="6">
    <source>
        <dbReference type="SAM" id="Coils"/>
    </source>
</evidence>
<dbReference type="InterPro" id="IPR050142">
    <property type="entry name" value="MADS-box/MEF2_TF"/>
</dbReference>
<dbReference type="Gramene" id="EFJ07769">
    <property type="protein sequence ID" value="EFJ07769"/>
    <property type="gene ID" value="SELMODRAFT_450939"/>
</dbReference>
<evidence type="ECO:0000256" key="3">
    <source>
        <dbReference type="ARBA" id="ARBA00023125"/>
    </source>
</evidence>
<dbReference type="SMART" id="SM00432">
    <property type="entry name" value="MADS"/>
    <property type="match status" value="1"/>
</dbReference>
<evidence type="ECO:0000256" key="5">
    <source>
        <dbReference type="ARBA" id="ARBA00023242"/>
    </source>
</evidence>
<dbReference type="Pfam" id="PF00319">
    <property type="entry name" value="SRF-TF"/>
    <property type="match status" value="1"/>
</dbReference>
<dbReference type="InterPro" id="IPR036879">
    <property type="entry name" value="TF_MADSbox_sf"/>
</dbReference>
<evidence type="ECO:0000313" key="10">
    <source>
        <dbReference type="EMBL" id="EFJ28095.1"/>
    </source>
</evidence>
<evidence type="ECO:0000256" key="2">
    <source>
        <dbReference type="ARBA" id="ARBA00023015"/>
    </source>
</evidence>
<keyword evidence="5" id="KW-0539">Nucleus</keyword>
<dbReference type="GO" id="GO:0046983">
    <property type="term" value="F:protein dimerization activity"/>
    <property type="evidence" value="ECO:0007669"/>
    <property type="project" value="InterPro"/>
</dbReference>
<dbReference type="EMBL" id="GL377580">
    <property type="protein sequence ID" value="EFJ28095.1"/>
    <property type="molecule type" value="Genomic_DNA"/>
</dbReference>
<keyword evidence="4" id="KW-0804">Transcription</keyword>
<dbReference type="GO" id="GO:0000978">
    <property type="term" value="F:RNA polymerase II cis-regulatory region sequence-specific DNA binding"/>
    <property type="evidence" value="ECO:0000318"/>
    <property type="project" value="GO_Central"/>
</dbReference>
<feature type="domain" description="MADS-box" evidence="8">
    <location>
        <begin position="1"/>
        <end position="46"/>
    </location>
</feature>
<evidence type="ECO:0000256" key="1">
    <source>
        <dbReference type="ARBA" id="ARBA00004123"/>
    </source>
</evidence>